<proteinExistence type="predicted"/>
<dbReference type="EMBL" id="CP002546">
    <property type="protein sequence ID" value="ADY59634.1"/>
    <property type="molecule type" value="Genomic_DNA"/>
</dbReference>
<dbReference type="HOGENOM" id="CLU_065913_0_0_0"/>
<dbReference type="Pfam" id="PF07103">
    <property type="entry name" value="DUF1365"/>
    <property type="match status" value="1"/>
</dbReference>
<dbReference type="STRING" id="756272.Plabr_2030"/>
<reference evidence="2" key="1">
    <citation type="submission" date="2011-02" db="EMBL/GenBank/DDBJ databases">
        <title>The complete genome of Planctomyces brasiliensis DSM 5305.</title>
        <authorList>
            <person name="Lucas S."/>
            <person name="Copeland A."/>
            <person name="Lapidus A."/>
            <person name="Bruce D."/>
            <person name="Goodwin L."/>
            <person name="Pitluck S."/>
            <person name="Kyrpides N."/>
            <person name="Mavromatis K."/>
            <person name="Pagani I."/>
            <person name="Ivanova N."/>
            <person name="Ovchinnikova G."/>
            <person name="Lu M."/>
            <person name="Detter J.C."/>
            <person name="Han C."/>
            <person name="Land M."/>
            <person name="Hauser L."/>
            <person name="Markowitz V."/>
            <person name="Cheng J.-F."/>
            <person name="Hugenholtz P."/>
            <person name="Woyke T."/>
            <person name="Wu D."/>
            <person name="Tindall B."/>
            <person name="Pomrenke H.G."/>
            <person name="Brambilla E."/>
            <person name="Klenk H.-P."/>
            <person name="Eisen J.A."/>
        </authorList>
    </citation>
    <scope>NUCLEOTIDE SEQUENCE [LARGE SCALE GENOMIC DNA]</scope>
    <source>
        <strain evidence="2">ATCC 49424 / DSM 5305 / JCM 21570 / NBRC 103401 / IFAM 1448</strain>
    </source>
</reference>
<organism evidence="1 2">
    <name type="scientific">Rubinisphaera brasiliensis (strain ATCC 49424 / DSM 5305 / JCM 21570 / IAM 15109 / NBRC 103401 / IFAM 1448)</name>
    <name type="common">Planctomyces brasiliensis</name>
    <dbReference type="NCBI Taxonomy" id="756272"/>
    <lineage>
        <taxon>Bacteria</taxon>
        <taxon>Pseudomonadati</taxon>
        <taxon>Planctomycetota</taxon>
        <taxon>Planctomycetia</taxon>
        <taxon>Planctomycetales</taxon>
        <taxon>Planctomycetaceae</taxon>
        <taxon>Rubinisphaera</taxon>
    </lineage>
</organism>
<dbReference type="PANTHER" id="PTHR33973:SF4">
    <property type="entry name" value="OS07G0153300 PROTEIN"/>
    <property type="match status" value="1"/>
</dbReference>
<sequence>MESSDSQLAAAPVNGLSAEVPAEPHTLHSCIYVGKTYHARYRPIQNSFSYQLFMVYLDLDELPQLFDQSWLFSATRPALARFRRSEHLGDPEIPLAESVRDLVASRLGQRPTGSIRLLTNLRYWGVGMNPVSFYFCYNADDTPCAFVAEVNNTPWNEQHCYVLSWRNATLQQNTDSVEQRWQIPKQFHVSPFMPMEMSYAWRVTEPGDELKVDIRNLDSEGCPFEAGLRLQRRPWTPRNVRRTLVSYPLMTGKVLWLIYWQALKLWFKGAVYYPHP</sequence>
<name>F0SIK6_RUBBR</name>
<dbReference type="PANTHER" id="PTHR33973">
    <property type="entry name" value="OS07G0153300 PROTEIN"/>
    <property type="match status" value="1"/>
</dbReference>
<dbReference type="InterPro" id="IPR010775">
    <property type="entry name" value="DUF1365"/>
</dbReference>
<accession>F0SIK6</accession>
<dbReference type="KEGG" id="pbs:Plabr_2030"/>
<dbReference type="Proteomes" id="UP000006860">
    <property type="component" value="Chromosome"/>
</dbReference>
<gene>
    <name evidence="1" type="ordered locus">Plabr_2030</name>
</gene>
<dbReference type="eggNOG" id="COG3496">
    <property type="taxonomic scope" value="Bacteria"/>
</dbReference>
<dbReference type="RefSeq" id="WP_013628359.1">
    <property type="nucleotide sequence ID" value="NC_015174.1"/>
</dbReference>
<evidence type="ECO:0000313" key="1">
    <source>
        <dbReference type="EMBL" id="ADY59634.1"/>
    </source>
</evidence>
<protein>
    <recommendedName>
        <fullName evidence="3">Chromosome partitioning protein ParA</fullName>
    </recommendedName>
</protein>
<dbReference type="AlphaFoldDB" id="F0SIK6"/>
<evidence type="ECO:0008006" key="3">
    <source>
        <dbReference type="Google" id="ProtNLM"/>
    </source>
</evidence>
<keyword evidence="2" id="KW-1185">Reference proteome</keyword>
<evidence type="ECO:0000313" key="2">
    <source>
        <dbReference type="Proteomes" id="UP000006860"/>
    </source>
</evidence>